<dbReference type="FunFam" id="2.60.120.200:FF:000150">
    <property type="entry name" value="Laminin subunit alpha 5"/>
    <property type="match status" value="1"/>
</dbReference>
<evidence type="ECO:0000313" key="15">
    <source>
        <dbReference type="Ensembl" id="ENSPCLP00000024934.1"/>
    </source>
</evidence>
<feature type="disulfide bond" evidence="11">
    <location>
        <begin position="63"/>
        <end position="75"/>
    </location>
</feature>
<dbReference type="FunFam" id="2.10.25.10:FF:000033">
    <property type="entry name" value="Laminin subunit alpha 2"/>
    <property type="match status" value="1"/>
</dbReference>
<feature type="domain" description="Laminin G" evidence="13">
    <location>
        <begin position="652"/>
        <end position="857"/>
    </location>
</feature>
<dbReference type="GO" id="GO:0009887">
    <property type="term" value="P:animal organ morphogenesis"/>
    <property type="evidence" value="ECO:0007669"/>
    <property type="project" value="TreeGrafter"/>
</dbReference>
<evidence type="ECO:0000256" key="11">
    <source>
        <dbReference type="PROSITE-ProRule" id="PRU00460"/>
    </source>
</evidence>
<feature type="coiled-coil region" evidence="12">
    <location>
        <begin position="303"/>
        <end position="398"/>
    </location>
</feature>
<dbReference type="GO" id="GO:0007155">
    <property type="term" value="P:cell adhesion"/>
    <property type="evidence" value="ECO:0007669"/>
    <property type="project" value="UniProtKB-KW"/>
</dbReference>
<feature type="domain" description="Laminin G" evidence="13">
    <location>
        <begin position="1340"/>
        <end position="1494"/>
    </location>
</feature>
<comment type="subcellular location">
    <subcellularLocation>
        <location evidence="1">Secreted</location>
        <location evidence="1">Extracellular space</location>
        <location evidence="1">Extracellular matrix</location>
        <location evidence="1">Basement membrane</location>
    </subcellularLocation>
</comment>
<dbReference type="InterPro" id="IPR013320">
    <property type="entry name" value="ConA-like_dom_sf"/>
</dbReference>
<dbReference type="InterPro" id="IPR050440">
    <property type="entry name" value="Laminin/Netrin_ECM"/>
</dbReference>
<dbReference type="GO" id="GO:0009888">
    <property type="term" value="P:tissue development"/>
    <property type="evidence" value="ECO:0007669"/>
    <property type="project" value="TreeGrafter"/>
</dbReference>
<dbReference type="PROSITE" id="PS50025">
    <property type="entry name" value="LAM_G_DOMAIN"/>
    <property type="match status" value="3"/>
</dbReference>
<feature type="disulfide bond" evidence="11">
    <location>
        <begin position="86"/>
        <end position="95"/>
    </location>
</feature>
<dbReference type="CDD" id="cd00110">
    <property type="entry name" value="LamG"/>
    <property type="match status" value="4"/>
</dbReference>
<dbReference type="GO" id="GO:0005201">
    <property type="term" value="F:extracellular matrix structural constituent"/>
    <property type="evidence" value="ECO:0007669"/>
    <property type="project" value="TreeGrafter"/>
</dbReference>
<keyword evidence="10 11" id="KW-0424">Laminin EGF-like domain</keyword>
<proteinExistence type="predicted"/>
<feature type="coiled-coil region" evidence="12">
    <location>
        <begin position="169"/>
        <end position="237"/>
    </location>
</feature>
<feature type="domain" description="Laminin EGF-like" evidence="14">
    <location>
        <begin position="63"/>
        <end position="115"/>
    </location>
</feature>
<evidence type="ECO:0000256" key="5">
    <source>
        <dbReference type="ARBA" id="ARBA00022737"/>
    </source>
</evidence>
<dbReference type="GO" id="GO:0007411">
    <property type="term" value="P:axon guidance"/>
    <property type="evidence" value="ECO:0007669"/>
    <property type="project" value="TreeGrafter"/>
</dbReference>
<evidence type="ECO:0000256" key="12">
    <source>
        <dbReference type="SAM" id="Coils"/>
    </source>
</evidence>
<evidence type="ECO:0000256" key="3">
    <source>
        <dbReference type="ARBA" id="ARBA00022530"/>
    </source>
</evidence>
<evidence type="ECO:0000256" key="2">
    <source>
        <dbReference type="ARBA" id="ARBA00022525"/>
    </source>
</evidence>
<keyword evidence="7" id="KW-0130">Cell adhesion</keyword>
<dbReference type="Pfam" id="PF06008">
    <property type="entry name" value="Laminin_I"/>
    <property type="match status" value="1"/>
</dbReference>
<dbReference type="InterPro" id="IPR010307">
    <property type="entry name" value="Laminin_dom_II"/>
</dbReference>
<dbReference type="GO" id="GO:0045995">
    <property type="term" value="P:regulation of embryonic development"/>
    <property type="evidence" value="ECO:0007669"/>
    <property type="project" value="InterPro"/>
</dbReference>
<evidence type="ECO:0000256" key="1">
    <source>
        <dbReference type="ARBA" id="ARBA00004302"/>
    </source>
</evidence>
<protein>
    <submittedName>
        <fullName evidence="15">Laminin subunit alpha 3</fullName>
    </submittedName>
</protein>
<dbReference type="Pfam" id="PF06009">
    <property type="entry name" value="Laminin_II"/>
    <property type="match status" value="1"/>
</dbReference>
<evidence type="ECO:0000256" key="10">
    <source>
        <dbReference type="ARBA" id="ARBA00023292"/>
    </source>
</evidence>
<dbReference type="Pfam" id="PF24973">
    <property type="entry name" value="EGF_LMN_ATRN"/>
    <property type="match status" value="1"/>
</dbReference>
<dbReference type="InterPro" id="IPR056863">
    <property type="entry name" value="LMN_ATRN_NET-like_EGF"/>
</dbReference>
<dbReference type="Gene3D" id="1.20.1170.10">
    <property type="match status" value="1"/>
</dbReference>
<feature type="coiled-coil region" evidence="12">
    <location>
        <begin position="427"/>
        <end position="495"/>
    </location>
</feature>
<evidence type="ECO:0000256" key="8">
    <source>
        <dbReference type="ARBA" id="ARBA00023157"/>
    </source>
</evidence>
<dbReference type="Gene3D" id="2.10.25.10">
    <property type="entry name" value="Laminin"/>
    <property type="match status" value="2"/>
</dbReference>
<dbReference type="Proteomes" id="UP000472261">
    <property type="component" value="Unplaced"/>
</dbReference>
<evidence type="ECO:0000256" key="4">
    <source>
        <dbReference type="ARBA" id="ARBA00022729"/>
    </source>
</evidence>
<dbReference type="GO" id="GO:0005604">
    <property type="term" value="C:basement membrane"/>
    <property type="evidence" value="ECO:0007669"/>
    <property type="project" value="UniProtKB-SubCell"/>
</dbReference>
<dbReference type="Pfam" id="PF00053">
    <property type="entry name" value="EGF_laminin"/>
    <property type="match status" value="1"/>
</dbReference>
<keyword evidence="6" id="KW-0084">Basement membrane</keyword>
<name>A0A669QW24_PHACC</name>
<keyword evidence="4" id="KW-0732">Signal</keyword>
<dbReference type="Ensembl" id="ENSPCLT00000034549.1">
    <property type="protein sequence ID" value="ENSPCLP00000024934.1"/>
    <property type="gene ID" value="ENSPCLG00000021828.1"/>
</dbReference>
<organism evidence="15 16">
    <name type="scientific">Phasianus colchicus</name>
    <name type="common">Common pheasant</name>
    <dbReference type="NCBI Taxonomy" id="9054"/>
    <lineage>
        <taxon>Eukaryota</taxon>
        <taxon>Metazoa</taxon>
        <taxon>Chordata</taxon>
        <taxon>Craniata</taxon>
        <taxon>Vertebrata</taxon>
        <taxon>Euteleostomi</taxon>
        <taxon>Archelosauria</taxon>
        <taxon>Archosauria</taxon>
        <taxon>Dinosauria</taxon>
        <taxon>Saurischia</taxon>
        <taxon>Theropoda</taxon>
        <taxon>Coelurosauria</taxon>
        <taxon>Aves</taxon>
        <taxon>Neognathae</taxon>
        <taxon>Galloanserae</taxon>
        <taxon>Galliformes</taxon>
        <taxon>Phasianidae</taxon>
        <taxon>Phasianinae</taxon>
        <taxon>Phasianus</taxon>
    </lineage>
</organism>
<evidence type="ECO:0000259" key="13">
    <source>
        <dbReference type="PROSITE" id="PS50025"/>
    </source>
</evidence>
<dbReference type="Gene3D" id="2.60.120.200">
    <property type="match status" value="4"/>
</dbReference>
<keyword evidence="3" id="KW-0272">Extracellular matrix</keyword>
<dbReference type="GO" id="GO:0030334">
    <property type="term" value="P:regulation of cell migration"/>
    <property type="evidence" value="ECO:0007669"/>
    <property type="project" value="InterPro"/>
</dbReference>
<evidence type="ECO:0000256" key="9">
    <source>
        <dbReference type="ARBA" id="ARBA00023180"/>
    </source>
</evidence>
<evidence type="ECO:0000256" key="6">
    <source>
        <dbReference type="ARBA" id="ARBA00022869"/>
    </source>
</evidence>
<keyword evidence="8 11" id="KW-1015">Disulfide bond</keyword>
<reference evidence="15" key="2">
    <citation type="submission" date="2025-09" db="UniProtKB">
        <authorList>
            <consortium name="Ensembl"/>
        </authorList>
    </citation>
    <scope>IDENTIFICATION</scope>
</reference>
<accession>A0A669QW24</accession>
<feature type="coiled-coil region" evidence="12">
    <location>
        <begin position="603"/>
        <end position="647"/>
    </location>
</feature>
<dbReference type="GO" id="GO:0005102">
    <property type="term" value="F:signaling receptor binding"/>
    <property type="evidence" value="ECO:0007669"/>
    <property type="project" value="InterPro"/>
</dbReference>
<dbReference type="FunFam" id="2.60.120.200:FF:000056">
    <property type="entry name" value="Laminin subunit alpha 3"/>
    <property type="match status" value="1"/>
</dbReference>
<dbReference type="PANTHER" id="PTHR10574:SF445">
    <property type="entry name" value="LAMININ SUBUNIT ALPHA 3"/>
    <property type="match status" value="1"/>
</dbReference>
<dbReference type="GO" id="GO:0030155">
    <property type="term" value="P:regulation of cell adhesion"/>
    <property type="evidence" value="ECO:0007669"/>
    <property type="project" value="InterPro"/>
</dbReference>
<feature type="domain" description="Laminin G" evidence="13">
    <location>
        <begin position="1164"/>
        <end position="1333"/>
    </location>
</feature>
<keyword evidence="16" id="KW-1185">Reference proteome</keyword>
<sequence length="1497" mass="167834">VFLSNKGLFTGRCVPCNCNGNSNRCHDGTGKCINCQYNTAGEKCELCKDGYFGDATQGSCRICPCPYTNRFATGCVANGEEIQCLCKEGYTGVRCERCAPGYFGNPQKYGGYCQKCNCNNNGQLASCDRLTGECFNNEPKDVDPNEDCDSCDSCVITLLKDLSTMGDELQLIKSQLQNVRADANTLEQMRQLEIRVKDLKVLLNNHRSVLRNQGSKADELENEFSKLNHDVNALQEKVGSAKQIYFIKGFRNRHVFLEKRPNCHLNLLHGVLSCDIAFFFFFLNSVLLEQIAGMNSEGNNLPSGDAAKELAEAQRMMREMRNRNFGQLQTDAEKERTEARLLLARVKNELQKYHQENHGLVKIMRDSLNEYESKLTDLREALNEATGQTKQAENLNRENGVLLEDIKVLLGSAQTSLTQANSMLGLLLKSKEEYEGLSAQLDGARKDMNGKLTNGSLSASKEPLVVRAEEHAKSLQDLAKQLEEIKNNARKDELVGCAVEASTAYDNIINAIKAAEEAANKAGSAADSALSVKSTHAFLCLSDDIDNIITSAKNMVKSAKDVTTNVLDELLPIQEDVEKMKGTYGSTQSAGFNKALTEANNSVKKLTNQLPDLFSKIESINQQLMPISNISENVNRIRELIQQARDAANKVAIPLRFNGSSGVEVRPPSNLEDLKAYTSLTFFLQRPQKRLDAPQRASNKFVLYLGNKDASKGYIGMAVKDGHLTCVYNLGDREAEVVVEPLVMESDTEEAIMDQVKLERIYQYVKLNYIKAATSTSPVFENPLTANSGDGNTLLNLDPSTVVFYVGGYPPDFRPPRKLDYPHYEGCIELDNLNENVISLYNFKRTFNLNTTEVQPCRRYKEESDQSYFEGTGYASVTSKETNANVPIRYEQTIQTTADEGIVFFAANKDQYISVLIKNGHPVFRYKIDSELPKEIENNVTLNDGTYKQATEFFFLPFPETSFDITVPPFRGCMKNVKNPKTASVVFDETVGVSKKCSDDWKVSKSILLKRLVKFIDSGLSVKPGHCLAHIKNYPWLSSLVYLQCNEKIRQSNVSLSIYFIQIHECISLYFFIFHARFFFAVFFRVKLLVDDDLDSKSFDFLRSQTFIQPIRFGGDDFEGCISNVFIESLNKPTLIHIQKVGNAVIPPKISSAFHKWSFTGAFLVNRENTAPDKIDICLSMLTFHYRLHFSVDIRTRSSRGLIIFMEGKSENSYTALHISKGRFVFSFGSGRRRIKIKTSVKYNDGQWHTVVCGRDGENVLLVVDGLRAQHGRLGRLARDSTTDIKPPVYLGGPPLLKRQNIPMKSFKGCLRNFKMNGKVMNAPQQKKDVLPCLDAPMEMGIHFFKEGGYFAVGKLYFRIVFAIRPRSSTGVLLHSGTKPGNYLTIYMKEGKVRTAGWFFNRVEKELSFTCSFAVSQKMNTVQLEVGTESNYTIGHPPFSPEYVHQPLYFGKIPGKLLLVYPFFGCLWNISINGKPVSTKRISEVHGAVSLRGCPAT</sequence>
<evidence type="ECO:0000256" key="7">
    <source>
        <dbReference type="ARBA" id="ARBA00022889"/>
    </source>
</evidence>
<dbReference type="FunFam" id="2.10.25.10:FF:000188">
    <property type="entry name" value="Laminin subunit gamma 2"/>
    <property type="match status" value="1"/>
</dbReference>
<reference evidence="15" key="1">
    <citation type="submission" date="2025-08" db="UniProtKB">
        <authorList>
            <consortium name="Ensembl"/>
        </authorList>
    </citation>
    <scope>IDENTIFICATION</scope>
</reference>
<feature type="domain" description="Laminin EGF-like" evidence="14">
    <location>
        <begin position="16"/>
        <end position="62"/>
    </location>
</feature>
<dbReference type="SUPFAM" id="SSF49899">
    <property type="entry name" value="Concanavalin A-like lectins/glucanases"/>
    <property type="match status" value="4"/>
</dbReference>
<keyword evidence="5" id="KW-0677">Repeat</keyword>
<evidence type="ECO:0000313" key="16">
    <source>
        <dbReference type="Proteomes" id="UP000472261"/>
    </source>
</evidence>
<dbReference type="InterPro" id="IPR001791">
    <property type="entry name" value="Laminin_G"/>
</dbReference>
<dbReference type="PROSITE" id="PS50027">
    <property type="entry name" value="EGF_LAM_2"/>
    <property type="match status" value="2"/>
</dbReference>
<feature type="disulfide bond" evidence="11">
    <location>
        <begin position="35"/>
        <end position="44"/>
    </location>
</feature>
<dbReference type="SMART" id="SM00282">
    <property type="entry name" value="LamG"/>
    <property type="match status" value="3"/>
</dbReference>
<dbReference type="PANTHER" id="PTHR10574">
    <property type="entry name" value="NETRIN/LAMININ-RELATED"/>
    <property type="match status" value="1"/>
</dbReference>
<keyword evidence="2" id="KW-0964">Secreted</keyword>
<dbReference type="CDD" id="cd00055">
    <property type="entry name" value="EGF_Lam"/>
    <property type="match status" value="2"/>
</dbReference>
<keyword evidence="9" id="KW-0325">Glycoprotein</keyword>
<keyword evidence="12" id="KW-0175">Coiled coil</keyword>
<dbReference type="InterPro" id="IPR002049">
    <property type="entry name" value="LE_dom"/>
</dbReference>
<dbReference type="SMART" id="SM00180">
    <property type="entry name" value="EGF_Lam"/>
    <property type="match status" value="2"/>
</dbReference>
<dbReference type="PROSITE" id="PS01248">
    <property type="entry name" value="EGF_LAM_1"/>
    <property type="match status" value="1"/>
</dbReference>
<evidence type="ECO:0000259" key="14">
    <source>
        <dbReference type="PROSITE" id="PS50027"/>
    </source>
</evidence>
<dbReference type="SUPFAM" id="SSF57196">
    <property type="entry name" value="EGF/Laminin"/>
    <property type="match status" value="2"/>
</dbReference>
<dbReference type="Pfam" id="PF02210">
    <property type="entry name" value="Laminin_G_2"/>
    <property type="match status" value="3"/>
</dbReference>
<comment type="caution">
    <text evidence="11">Lacks conserved residue(s) required for the propagation of feature annotation.</text>
</comment>
<dbReference type="InterPro" id="IPR009254">
    <property type="entry name" value="Laminin_aI"/>
</dbReference>